<evidence type="ECO:0000313" key="3">
    <source>
        <dbReference type="Proteomes" id="UP000314294"/>
    </source>
</evidence>
<keyword evidence="3" id="KW-1185">Reference proteome</keyword>
<dbReference type="AlphaFoldDB" id="A0A4Z2GQ60"/>
<accession>A0A4Z2GQ60</accession>
<reference evidence="2 3" key="1">
    <citation type="submission" date="2019-03" db="EMBL/GenBank/DDBJ databases">
        <title>First draft genome of Liparis tanakae, snailfish: a comprehensive survey of snailfish specific genes.</title>
        <authorList>
            <person name="Kim W."/>
            <person name="Song I."/>
            <person name="Jeong J.-H."/>
            <person name="Kim D."/>
            <person name="Kim S."/>
            <person name="Ryu S."/>
            <person name="Song J.Y."/>
            <person name="Lee S.K."/>
        </authorList>
    </citation>
    <scope>NUCLEOTIDE SEQUENCE [LARGE SCALE GENOMIC DNA]</scope>
    <source>
        <tissue evidence="2">Muscle</tissue>
    </source>
</reference>
<feature type="compositionally biased region" description="Low complexity" evidence="1">
    <location>
        <begin position="17"/>
        <end position="27"/>
    </location>
</feature>
<organism evidence="2 3">
    <name type="scientific">Liparis tanakae</name>
    <name type="common">Tanaka's snailfish</name>
    <dbReference type="NCBI Taxonomy" id="230148"/>
    <lineage>
        <taxon>Eukaryota</taxon>
        <taxon>Metazoa</taxon>
        <taxon>Chordata</taxon>
        <taxon>Craniata</taxon>
        <taxon>Vertebrata</taxon>
        <taxon>Euteleostomi</taxon>
        <taxon>Actinopterygii</taxon>
        <taxon>Neopterygii</taxon>
        <taxon>Teleostei</taxon>
        <taxon>Neoteleostei</taxon>
        <taxon>Acanthomorphata</taxon>
        <taxon>Eupercaria</taxon>
        <taxon>Perciformes</taxon>
        <taxon>Cottioidei</taxon>
        <taxon>Cottales</taxon>
        <taxon>Liparidae</taxon>
        <taxon>Liparis</taxon>
    </lineage>
</organism>
<dbReference type="EMBL" id="SRLO01000458">
    <property type="protein sequence ID" value="TNN55360.1"/>
    <property type="molecule type" value="Genomic_DNA"/>
</dbReference>
<proteinExistence type="predicted"/>
<feature type="compositionally biased region" description="Polar residues" evidence="1">
    <location>
        <begin position="59"/>
        <end position="76"/>
    </location>
</feature>
<evidence type="ECO:0000256" key="1">
    <source>
        <dbReference type="SAM" id="MobiDB-lite"/>
    </source>
</evidence>
<evidence type="ECO:0000313" key="2">
    <source>
        <dbReference type="EMBL" id="TNN55360.1"/>
    </source>
</evidence>
<dbReference type="Proteomes" id="UP000314294">
    <property type="component" value="Unassembled WGS sequence"/>
</dbReference>
<sequence length="108" mass="11504">MALAPLASEDTGGVPGGRVPSVPGRTGSEQMCVSGLVLKSAGRDPPGQACMHGRPEKTSAPSTTSMPPNTRPSFSHILGTNRTRIHNDDEMKPHAFFVLPSHDFVLKW</sequence>
<gene>
    <name evidence="2" type="ORF">EYF80_034433</name>
</gene>
<name>A0A4Z2GQ60_9TELE</name>
<feature type="region of interest" description="Disordered" evidence="1">
    <location>
        <begin position="1"/>
        <end position="76"/>
    </location>
</feature>
<comment type="caution">
    <text evidence="2">The sequence shown here is derived from an EMBL/GenBank/DDBJ whole genome shotgun (WGS) entry which is preliminary data.</text>
</comment>
<protein>
    <submittedName>
        <fullName evidence="2">Uncharacterized protein</fullName>
    </submittedName>
</protein>